<protein>
    <submittedName>
        <fullName evidence="1">DUF1292 domain-containing protein</fullName>
    </submittedName>
</protein>
<comment type="caution">
    <text evidence="1">The sequence shown here is derived from an EMBL/GenBank/DDBJ whole genome shotgun (WGS) entry which is preliminary data.</text>
</comment>
<organism evidence="1 2">
    <name type="scientific">Candidatus Pseudoramibacter fermentans</name>
    <dbReference type="NCBI Taxonomy" id="2594427"/>
    <lineage>
        <taxon>Bacteria</taxon>
        <taxon>Bacillati</taxon>
        <taxon>Bacillota</taxon>
        <taxon>Clostridia</taxon>
        <taxon>Eubacteriales</taxon>
        <taxon>Eubacteriaceae</taxon>
        <taxon>Pseudoramibacter</taxon>
    </lineage>
</organism>
<proteinExistence type="predicted"/>
<sequence length="87" mass="9694">MENQDNHTIILKNEDGEEHEFELVCTLSVEENEYAILADLDSEDAVAMRIEGEGETAALIPVEDDEEFEEVAAAYDAISPEELGYSE</sequence>
<dbReference type="Pfam" id="PF06949">
    <property type="entry name" value="DUF1292"/>
    <property type="match status" value="1"/>
</dbReference>
<dbReference type="EMBL" id="VOGB01000004">
    <property type="protein sequence ID" value="MQM72742.1"/>
    <property type="molecule type" value="Genomic_DNA"/>
</dbReference>
<dbReference type="Proteomes" id="UP000473648">
    <property type="component" value="Unassembled WGS sequence"/>
</dbReference>
<evidence type="ECO:0000313" key="1">
    <source>
        <dbReference type="EMBL" id="MQM72742.1"/>
    </source>
</evidence>
<dbReference type="AlphaFoldDB" id="A0A6L5GRN5"/>
<name>A0A6L5GRN5_9FIRM</name>
<dbReference type="InterPro" id="IPR009711">
    <property type="entry name" value="UPF0473"/>
</dbReference>
<gene>
    <name evidence="1" type="ORF">FRC53_04845</name>
</gene>
<reference evidence="1" key="1">
    <citation type="journal article" date="2020" name="Appl. Environ. Microbiol.">
        <title>Medium-Chain Fatty Acid Synthesis by 'Candidatus Weimeria bifida' gen. nov., sp. nov., and 'Candidatus Pseudoramibacter fermentans' sp. nov.</title>
        <authorList>
            <person name="Scarborough M.J."/>
            <person name="Myers K.S."/>
            <person name="Donohue T.J."/>
            <person name="Noguera D.R."/>
        </authorList>
    </citation>
    <scope>NUCLEOTIDE SEQUENCE</scope>
    <source>
        <strain evidence="1">EUB1.1</strain>
    </source>
</reference>
<keyword evidence="2" id="KW-1185">Reference proteome</keyword>
<evidence type="ECO:0000313" key="2">
    <source>
        <dbReference type="Proteomes" id="UP000473648"/>
    </source>
</evidence>
<accession>A0A6L5GRN5</accession>